<dbReference type="InterPro" id="IPR050611">
    <property type="entry name" value="ABCF"/>
</dbReference>
<keyword evidence="4" id="KW-1185">Reference proteome</keyword>
<comment type="caution">
    <text evidence="3">The sequence shown here is derived from an EMBL/GenBank/DDBJ whole genome shotgun (WGS) entry which is preliminary data.</text>
</comment>
<dbReference type="OrthoDB" id="2110130at2759"/>
<organism evidence="3 4">
    <name type="scientific">Modicella reniformis</name>
    <dbReference type="NCBI Taxonomy" id="1440133"/>
    <lineage>
        <taxon>Eukaryota</taxon>
        <taxon>Fungi</taxon>
        <taxon>Fungi incertae sedis</taxon>
        <taxon>Mucoromycota</taxon>
        <taxon>Mortierellomycotina</taxon>
        <taxon>Mortierellomycetes</taxon>
        <taxon>Mortierellales</taxon>
        <taxon>Mortierellaceae</taxon>
        <taxon>Modicella</taxon>
    </lineage>
</organism>
<sequence length="129" mass="14511">MWLNPHLLVMDEPTNYLDRDSLGALSLAIKDFGGGVVIISHNREFTETVCGEKWSVDAGQLTVTGNNYTQKNTEKIVMKEAETKIDAFGNVEKVKSKRKLSRKELKDKQKLRAAARKRGEEVSDTEDEA</sequence>
<accession>A0A9P6JHF9</accession>
<proteinExistence type="predicted"/>
<dbReference type="SUPFAM" id="SSF52540">
    <property type="entry name" value="P-loop containing nucleoside triphosphate hydrolases"/>
    <property type="match status" value="1"/>
</dbReference>
<evidence type="ECO:0000313" key="4">
    <source>
        <dbReference type="Proteomes" id="UP000749646"/>
    </source>
</evidence>
<dbReference type="GO" id="GO:0005524">
    <property type="term" value="F:ATP binding"/>
    <property type="evidence" value="ECO:0007669"/>
    <property type="project" value="TreeGrafter"/>
</dbReference>
<keyword evidence="1" id="KW-0677">Repeat</keyword>
<dbReference type="EMBL" id="JAAAHW010004039">
    <property type="protein sequence ID" value="KAF9979509.1"/>
    <property type="molecule type" value="Genomic_DNA"/>
</dbReference>
<dbReference type="Proteomes" id="UP000749646">
    <property type="component" value="Unassembled WGS sequence"/>
</dbReference>
<gene>
    <name evidence="3" type="ORF">BGZ65_006453</name>
</gene>
<name>A0A9P6JHF9_9FUNG</name>
<dbReference type="PANTHER" id="PTHR19211">
    <property type="entry name" value="ATP-BINDING TRANSPORT PROTEIN-RELATED"/>
    <property type="match status" value="1"/>
</dbReference>
<evidence type="ECO:0008006" key="5">
    <source>
        <dbReference type="Google" id="ProtNLM"/>
    </source>
</evidence>
<dbReference type="GO" id="GO:0003746">
    <property type="term" value="F:translation elongation factor activity"/>
    <property type="evidence" value="ECO:0007669"/>
    <property type="project" value="TreeGrafter"/>
</dbReference>
<dbReference type="InterPro" id="IPR027417">
    <property type="entry name" value="P-loop_NTPase"/>
</dbReference>
<dbReference type="GO" id="GO:0016887">
    <property type="term" value="F:ATP hydrolysis activity"/>
    <property type="evidence" value="ECO:0007669"/>
    <property type="project" value="TreeGrafter"/>
</dbReference>
<evidence type="ECO:0000256" key="2">
    <source>
        <dbReference type="SAM" id="MobiDB-lite"/>
    </source>
</evidence>
<evidence type="ECO:0000256" key="1">
    <source>
        <dbReference type="ARBA" id="ARBA00022737"/>
    </source>
</evidence>
<feature type="region of interest" description="Disordered" evidence="2">
    <location>
        <begin position="97"/>
        <end position="129"/>
    </location>
</feature>
<dbReference type="PANTHER" id="PTHR19211:SF5">
    <property type="entry name" value="ELONGATION FACTOR 3A-RELATED"/>
    <property type="match status" value="1"/>
</dbReference>
<protein>
    <recommendedName>
        <fullName evidence="5">Elongation factor 3</fullName>
    </recommendedName>
</protein>
<dbReference type="Gene3D" id="3.40.50.300">
    <property type="entry name" value="P-loop containing nucleotide triphosphate hydrolases"/>
    <property type="match status" value="1"/>
</dbReference>
<reference evidence="3" key="1">
    <citation type="journal article" date="2020" name="Fungal Divers.">
        <title>Resolving the Mortierellaceae phylogeny through synthesis of multi-gene phylogenetics and phylogenomics.</title>
        <authorList>
            <person name="Vandepol N."/>
            <person name="Liber J."/>
            <person name="Desiro A."/>
            <person name="Na H."/>
            <person name="Kennedy M."/>
            <person name="Barry K."/>
            <person name="Grigoriev I.V."/>
            <person name="Miller A.N."/>
            <person name="O'Donnell K."/>
            <person name="Stajich J.E."/>
            <person name="Bonito G."/>
        </authorList>
    </citation>
    <scope>NUCLEOTIDE SEQUENCE</scope>
    <source>
        <strain evidence="3">MES-2147</strain>
    </source>
</reference>
<dbReference type="AlphaFoldDB" id="A0A9P6JHF9"/>
<evidence type="ECO:0000313" key="3">
    <source>
        <dbReference type="EMBL" id="KAF9979509.1"/>
    </source>
</evidence>